<dbReference type="AlphaFoldDB" id="A0ABD7CZS9"/>
<evidence type="ECO:0000313" key="2">
    <source>
        <dbReference type="EMBL" id="QRV40952.1"/>
    </source>
</evidence>
<keyword evidence="3" id="KW-1185">Reference proteome</keyword>
<dbReference type="Proteomes" id="UP000598054">
    <property type="component" value="Chromosome"/>
</dbReference>
<dbReference type="Proteomes" id="UP000623926">
    <property type="component" value="Chromosome"/>
</dbReference>
<gene>
    <name evidence="2" type="ORF">I6J41_09495</name>
    <name evidence="1" type="ORF">I6J42_24125</name>
</gene>
<evidence type="ECO:0000313" key="4">
    <source>
        <dbReference type="Proteomes" id="UP000623926"/>
    </source>
</evidence>
<dbReference type="GeneID" id="63979762"/>
<proteinExistence type="predicted"/>
<dbReference type="RefSeq" id="WP_030119074.1">
    <property type="nucleotide sequence ID" value="NZ_CP070242.1"/>
</dbReference>
<accession>A0ABD7CZS9</accession>
<dbReference type="EMBL" id="CP070245">
    <property type="protein sequence ID" value="QRV36789.1"/>
    <property type="molecule type" value="Genomic_DNA"/>
</dbReference>
<organism evidence="1 4">
    <name type="scientific">Streptomyces californicus</name>
    <dbReference type="NCBI Taxonomy" id="67351"/>
    <lineage>
        <taxon>Bacteria</taxon>
        <taxon>Bacillati</taxon>
        <taxon>Actinomycetota</taxon>
        <taxon>Actinomycetes</taxon>
        <taxon>Kitasatosporales</taxon>
        <taxon>Streptomycetaceae</taxon>
        <taxon>Streptomyces</taxon>
    </lineage>
</organism>
<evidence type="ECO:0000313" key="3">
    <source>
        <dbReference type="Proteomes" id="UP000598054"/>
    </source>
</evidence>
<sequence length="79" mass="8740">MRLLRGLAAGLQQAPAYMDLYAHSLWALLTVNRWLPLADPALAEALAAYIARLLDHDGITPRARGELSSVHYVLRENST</sequence>
<reference evidence="3 4" key="1">
    <citation type="submission" date="2021-02" db="EMBL/GenBank/DDBJ databases">
        <title>FDA dAtabase for Regulatory Grade micrObial Sequences (FDA-ARGOS): Supporting development and validation of Infectious Disease Dx tests.</title>
        <authorList>
            <person name="Sproer C."/>
            <person name="Gronow S."/>
            <person name="Severitt S."/>
            <person name="Schroder I."/>
            <person name="Tallon L."/>
            <person name="Sadzewicz L."/>
            <person name="Zhao X."/>
            <person name="Boylan J."/>
            <person name="Ott S."/>
            <person name="Bowen H."/>
            <person name="Vavikolanu K."/>
            <person name="Mehta A."/>
            <person name="Aluvathingal J."/>
            <person name="Nadendla S."/>
            <person name="Lowell S."/>
            <person name="Myers T."/>
            <person name="Yan Y."/>
            <person name="Sichtig H."/>
        </authorList>
    </citation>
    <scope>NUCLEOTIDE SEQUENCE [LARGE SCALE GENOMIC DNA]</scope>
    <source>
        <strain evidence="2 3">FDAARGOS_1211</strain>
        <strain evidence="1 4">FDAARGOS_1212</strain>
    </source>
</reference>
<evidence type="ECO:0000313" key="1">
    <source>
        <dbReference type="EMBL" id="QRV36789.1"/>
    </source>
</evidence>
<dbReference type="EMBL" id="CP070249">
    <property type="protein sequence ID" value="QRV40952.1"/>
    <property type="molecule type" value="Genomic_DNA"/>
</dbReference>
<name>A0ABD7CZS9_9ACTN</name>
<protein>
    <submittedName>
        <fullName evidence="1">Uncharacterized protein</fullName>
    </submittedName>
</protein>